<protein>
    <recommendedName>
        <fullName evidence="9">40S ribosomal protein S15</fullName>
    </recommendedName>
</protein>
<dbReference type="InterPro" id="IPR005713">
    <property type="entry name" value="Ribosomal_uS19_euk/arc"/>
</dbReference>
<evidence type="ECO:0000313" key="7">
    <source>
        <dbReference type="EMBL" id="CAE0633315.1"/>
    </source>
</evidence>
<dbReference type="PANTHER" id="PTHR11880:SF2">
    <property type="entry name" value="SMALL RIBOSOMAL SUBUNIT PROTEIN US19"/>
    <property type="match status" value="1"/>
</dbReference>
<dbReference type="InterPro" id="IPR002222">
    <property type="entry name" value="Ribosomal_uS19"/>
</dbReference>
<dbReference type="AlphaFoldDB" id="A0A6V2WLM2"/>
<dbReference type="GO" id="GO:0006412">
    <property type="term" value="P:translation"/>
    <property type="evidence" value="ECO:0007669"/>
    <property type="project" value="InterPro"/>
</dbReference>
<dbReference type="NCBIfam" id="NF003121">
    <property type="entry name" value="PRK04038.1"/>
    <property type="match status" value="1"/>
</dbReference>
<evidence type="ECO:0000313" key="5">
    <source>
        <dbReference type="EMBL" id="CAE0633313.1"/>
    </source>
</evidence>
<dbReference type="PROSITE" id="PS00323">
    <property type="entry name" value="RIBOSOMAL_S19"/>
    <property type="match status" value="1"/>
</dbReference>
<evidence type="ECO:0000256" key="3">
    <source>
        <dbReference type="ARBA" id="ARBA00023274"/>
    </source>
</evidence>
<dbReference type="Gene3D" id="3.30.860.10">
    <property type="entry name" value="30s Ribosomal Protein S19, Chain A"/>
    <property type="match status" value="1"/>
</dbReference>
<keyword evidence="2 4" id="KW-0689">Ribosomal protein</keyword>
<dbReference type="FunFam" id="3.30.860.10:FF:000002">
    <property type="entry name" value="40S ribosomal protein S15"/>
    <property type="match status" value="1"/>
</dbReference>
<dbReference type="HAMAP" id="MF_00531">
    <property type="entry name" value="Ribosomal_uS19"/>
    <property type="match status" value="1"/>
</dbReference>
<dbReference type="GO" id="GO:0022627">
    <property type="term" value="C:cytosolic small ribosomal subunit"/>
    <property type="evidence" value="ECO:0007669"/>
    <property type="project" value="TreeGrafter"/>
</dbReference>
<evidence type="ECO:0000313" key="6">
    <source>
        <dbReference type="EMBL" id="CAE0633314.1"/>
    </source>
</evidence>
<dbReference type="EMBL" id="HBIU01025948">
    <property type="protein sequence ID" value="CAE0633315.1"/>
    <property type="molecule type" value="Transcribed_RNA"/>
</dbReference>
<dbReference type="PIRSF" id="PIRSF002144">
    <property type="entry name" value="Ribosomal_S19"/>
    <property type="match status" value="1"/>
</dbReference>
<dbReference type="EMBL" id="HBIU01025946">
    <property type="protein sequence ID" value="CAE0633313.1"/>
    <property type="molecule type" value="Transcribed_RNA"/>
</dbReference>
<accession>A0A6V2WLM2</accession>
<dbReference type="EMBL" id="HBIU01025949">
    <property type="protein sequence ID" value="CAE0633316.1"/>
    <property type="molecule type" value="Transcribed_RNA"/>
</dbReference>
<evidence type="ECO:0000256" key="4">
    <source>
        <dbReference type="RuleBase" id="RU003485"/>
    </source>
</evidence>
<comment type="similarity">
    <text evidence="1 4">Belongs to the universal ribosomal protein uS19 family.</text>
</comment>
<organism evidence="5">
    <name type="scientific">Heterosigma akashiwo</name>
    <name type="common">Chromophytic alga</name>
    <name type="synonym">Heterosigma carterae</name>
    <dbReference type="NCBI Taxonomy" id="2829"/>
    <lineage>
        <taxon>Eukaryota</taxon>
        <taxon>Sar</taxon>
        <taxon>Stramenopiles</taxon>
        <taxon>Ochrophyta</taxon>
        <taxon>Raphidophyceae</taxon>
        <taxon>Chattonellales</taxon>
        <taxon>Chattonellaceae</taxon>
        <taxon>Heterosigma</taxon>
    </lineage>
</organism>
<evidence type="ECO:0000256" key="2">
    <source>
        <dbReference type="ARBA" id="ARBA00022980"/>
    </source>
</evidence>
<keyword evidence="3 4" id="KW-0687">Ribonucleoprotein</keyword>
<name>A0A6V2WLM2_HETAK</name>
<dbReference type="InterPro" id="IPR020934">
    <property type="entry name" value="Ribosomal_uS19_CS"/>
</dbReference>
<dbReference type="NCBIfam" id="TIGR01025">
    <property type="entry name" value="uS19_arch"/>
    <property type="match status" value="1"/>
</dbReference>
<dbReference type="PRINTS" id="PR00975">
    <property type="entry name" value="RIBOSOMALS19"/>
</dbReference>
<evidence type="ECO:0000313" key="8">
    <source>
        <dbReference type="EMBL" id="CAE0633316.1"/>
    </source>
</evidence>
<evidence type="ECO:0000256" key="1">
    <source>
        <dbReference type="ARBA" id="ARBA00007345"/>
    </source>
</evidence>
<dbReference type="PANTHER" id="PTHR11880">
    <property type="entry name" value="RIBOSOMAL PROTEIN S19P FAMILY MEMBER"/>
    <property type="match status" value="1"/>
</dbReference>
<dbReference type="Pfam" id="PF00203">
    <property type="entry name" value="Ribosomal_S19"/>
    <property type="match status" value="1"/>
</dbReference>
<dbReference type="GO" id="GO:0003735">
    <property type="term" value="F:structural constituent of ribosome"/>
    <property type="evidence" value="ECO:0007669"/>
    <property type="project" value="InterPro"/>
</dbReference>
<reference evidence="5" key="1">
    <citation type="submission" date="2021-01" db="EMBL/GenBank/DDBJ databases">
        <authorList>
            <person name="Corre E."/>
            <person name="Pelletier E."/>
            <person name="Niang G."/>
            <person name="Scheremetjew M."/>
            <person name="Finn R."/>
            <person name="Kale V."/>
            <person name="Holt S."/>
            <person name="Cochrane G."/>
            <person name="Meng A."/>
            <person name="Brown T."/>
            <person name="Cohen L."/>
        </authorList>
    </citation>
    <scope>NUCLEOTIDE SEQUENCE</scope>
    <source>
        <strain evidence="5">CCMP3107</strain>
    </source>
</reference>
<dbReference type="GO" id="GO:0003723">
    <property type="term" value="F:RNA binding"/>
    <property type="evidence" value="ECO:0007669"/>
    <property type="project" value="InterPro"/>
</dbReference>
<dbReference type="SUPFAM" id="SSF54570">
    <property type="entry name" value="Ribosomal protein S19"/>
    <property type="match status" value="1"/>
</dbReference>
<dbReference type="EMBL" id="HBIU01025947">
    <property type="protein sequence ID" value="CAE0633314.1"/>
    <property type="molecule type" value="Transcribed_RNA"/>
</dbReference>
<sequence>MADAPKRQRVFKKFQFRGIDLDQLLSIGTDELGELLHARARRKMSRAGGFKRKHRAFLKRLRKAKKAAPEGERPEPVKTHLRDMLVLPEMIGSMLGVHNGNQYALVEVKPEMVGFYLGEFAITYKPVTHGRPGIGSTTTSRFIPLK</sequence>
<dbReference type="GO" id="GO:0000028">
    <property type="term" value="P:ribosomal small subunit assembly"/>
    <property type="evidence" value="ECO:0007669"/>
    <property type="project" value="TreeGrafter"/>
</dbReference>
<gene>
    <name evidence="5" type="ORF">HAKA00212_LOCUS12026</name>
    <name evidence="6" type="ORF">HAKA00212_LOCUS12027</name>
    <name evidence="7" type="ORF">HAKA00212_LOCUS12028</name>
    <name evidence="8" type="ORF">HAKA00212_LOCUS12029</name>
</gene>
<proteinExistence type="inferred from homology"/>
<evidence type="ECO:0008006" key="9">
    <source>
        <dbReference type="Google" id="ProtNLM"/>
    </source>
</evidence>
<dbReference type="InterPro" id="IPR023575">
    <property type="entry name" value="Ribosomal_uS19_SF"/>
</dbReference>